<sequence>MKIPAFEVEEQTQFLRLQSSHRNPYALREGNWAFVPAFCEERVWDHDMDDQVKITRNDEEEEQSKTNKGKITLLNHLFGTSFKEMNEEDGRHVILKFKSQTTKGIWLARCPDIEPLTLVMDMEGTDGSERGEVIMATIRCDEIKEEKYDSFEKNELSMASMSLLLQRRSLCTNVSKKWRVKQVNKSNFAESLEEIKARIAESDFIVVSMEKTGCFSAPWHRVLPLDTAETAYCKAKHAAERFQLLQFAVCPFSIRDSNKLIAHPYNFLLFPRDELRMGMPSYSFSCQTSYLTSMASEGFDFNACIYDGLSSISRAQESSVGINFGNPLPSPNVIKSSTTPSVADTVFVERVRSRIKYWKNTCKSTGTSTGNDEALLNSLGKIVLQNEVYRLRPCLTIDVCSERQMQLILRMLVAFSDDLVPMLVPSKGGTAQAIRVVLTSLKEDKDLVERELQNFQEEQNKKVRGFREVINLISASQKPVLSHNSLNDFTFIHSKFIAPLPFEVDEFISSLHMVFPHILDVNHLMKEIGPLRKMTSIPAALSYLKNHFFAPIDMEFPDQDTVNEGKIYGLNALRICYLFMKLCSVLKISPIVVESGHKHLPPELHRFTNAFHQRSTSIDEKEEGNISVWKKNTRKVSCDHLVFLWGFKSGMTAGALKSLLRGSHDIFSGEFDVKLLDKSCAIVVFWQPGLSKAFQDVMDGEEISGPLQELVSDGLRVTTYETYKRICRLGLWEMDLAESLDRALDRFESDSESNSERKISEILWYNDNVINLDDL</sequence>
<organism evidence="1 2">
    <name type="scientific">Bauhinia variegata</name>
    <name type="common">Purple orchid tree</name>
    <name type="synonym">Phanera variegata</name>
    <dbReference type="NCBI Taxonomy" id="167791"/>
    <lineage>
        <taxon>Eukaryota</taxon>
        <taxon>Viridiplantae</taxon>
        <taxon>Streptophyta</taxon>
        <taxon>Embryophyta</taxon>
        <taxon>Tracheophyta</taxon>
        <taxon>Spermatophyta</taxon>
        <taxon>Magnoliopsida</taxon>
        <taxon>eudicotyledons</taxon>
        <taxon>Gunneridae</taxon>
        <taxon>Pentapetalae</taxon>
        <taxon>rosids</taxon>
        <taxon>fabids</taxon>
        <taxon>Fabales</taxon>
        <taxon>Fabaceae</taxon>
        <taxon>Cercidoideae</taxon>
        <taxon>Cercideae</taxon>
        <taxon>Bauhiniinae</taxon>
        <taxon>Bauhinia</taxon>
    </lineage>
</organism>
<keyword evidence="2" id="KW-1185">Reference proteome</keyword>
<gene>
    <name evidence="1" type="ORF">L6164_003042</name>
</gene>
<name>A0ACB9PZ89_BAUVA</name>
<dbReference type="EMBL" id="CM039427">
    <property type="protein sequence ID" value="KAI4354149.1"/>
    <property type="molecule type" value="Genomic_DNA"/>
</dbReference>
<evidence type="ECO:0000313" key="2">
    <source>
        <dbReference type="Proteomes" id="UP000828941"/>
    </source>
</evidence>
<proteinExistence type="predicted"/>
<accession>A0ACB9PZ89</accession>
<reference evidence="1 2" key="1">
    <citation type="journal article" date="2022" name="DNA Res.">
        <title>Chromosomal-level genome assembly of the orchid tree Bauhinia variegata (Leguminosae; Cercidoideae) supports the allotetraploid origin hypothesis of Bauhinia.</title>
        <authorList>
            <person name="Zhong Y."/>
            <person name="Chen Y."/>
            <person name="Zheng D."/>
            <person name="Pang J."/>
            <person name="Liu Y."/>
            <person name="Luo S."/>
            <person name="Meng S."/>
            <person name="Qian L."/>
            <person name="Wei D."/>
            <person name="Dai S."/>
            <person name="Zhou R."/>
        </authorList>
    </citation>
    <scope>NUCLEOTIDE SEQUENCE [LARGE SCALE GENOMIC DNA]</scope>
    <source>
        <strain evidence="1">BV-YZ2020</strain>
    </source>
</reference>
<evidence type="ECO:0000313" key="1">
    <source>
        <dbReference type="EMBL" id="KAI4354149.1"/>
    </source>
</evidence>
<comment type="caution">
    <text evidence="1">The sequence shown here is derived from an EMBL/GenBank/DDBJ whole genome shotgun (WGS) entry which is preliminary data.</text>
</comment>
<dbReference type="Proteomes" id="UP000828941">
    <property type="component" value="Chromosome 2"/>
</dbReference>
<protein>
    <submittedName>
        <fullName evidence="1">Uncharacterized protein</fullName>
    </submittedName>
</protein>